<comment type="caution">
    <text evidence="10">The sequence shown here is derived from an EMBL/GenBank/DDBJ whole genome shotgun (WGS) entry which is preliminary data.</text>
</comment>
<reference evidence="10 11" key="1">
    <citation type="journal article" date="2018" name="Mol. Plant">
        <title>The genome of Artemisia annua provides insight into the evolution of Asteraceae family and artemisinin biosynthesis.</title>
        <authorList>
            <person name="Shen Q."/>
            <person name="Zhang L."/>
            <person name="Liao Z."/>
            <person name="Wang S."/>
            <person name="Yan T."/>
            <person name="Shi P."/>
            <person name="Liu M."/>
            <person name="Fu X."/>
            <person name="Pan Q."/>
            <person name="Wang Y."/>
            <person name="Lv Z."/>
            <person name="Lu X."/>
            <person name="Zhang F."/>
            <person name="Jiang W."/>
            <person name="Ma Y."/>
            <person name="Chen M."/>
            <person name="Hao X."/>
            <person name="Li L."/>
            <person name="Tang Y."/>
            <person name="Lv G."/>
            <person name="Zhou Y."/>
            <person name="Sun X."/>
            <person name="Brodelius P.E."/>
            <person name="Rose J.K.C."/>
            <person name="Tang K."/>
        </authorList>
    </citation>
    <scope>NUCLEOTIDE SEQUENCE [LARGE SCALE GENOMIC DNA]</scope>
    <source>
        <strain evidence="11">cv. Huhao1</strain>
        <tissue evidence="10">Leaf</tissue>
    </source>
</reference>
<feature type="domain" description="HTH myb-type" evidence="9">
    <location>
        <begin position="101"/>
        <end position="157"/>
    </location>
</feature>
<dbReference type="PANTHER" id="PTHR44191:SF65">
    <property type="entry name" value="TRANSCRIPTION FACTOR MYB1R1-LIKE ISOFORM X1"/>
    <property type="match status" value="1"/>
</dbReference>
<dbReference type="InterPro" id="IPR001005">
    <property type="entry name" value="SANT/Myb"/>
</dbReference>
<comment type="subcellular location">
    <subcellularLocation>
        <location evidence="1">Nucleus</location>
    </subcellularLocation>
</comment>
<proteinExistence type="predicted"/>
<keyword evidence="5" id="KW-0539">Nucleus</keyword>
<dbReference type="OrthoDB" id="118550at2759"/>
<protein>
    <submittedName>
        <fullName evidence="10">Homeodomain-like protein</fullName>
    </submittedName>
</protein>
<dbReference type="STRING" id="35608.A0A2U1P5X4"/>
<accession>A0A2U1P5X4</accession>
<dbReference type="GO" id="GO:0006355">
    <property type="term" value="P:regulation of DNA-templated transcription"/>
    <property type="evidence" value="ECO:0007669"/>
    <property type="project" value="UniProtKB-ARBA"/>
</dbReference>
<dbReference type="PROSITE" id="PS51294">
    <property type="entry name" value="HTH_MYB"/>
    <property type="match status" value="1"/>
</dbReference>
<dbReference type="EMBL" id="PKPP01001635">
    <property type="protein sequence ID" value="PWA81090.1"/>
    <property type="molecule type" value="Genomic_DNA"/>
</dbReference>
<feature type="domain" description="SANT" evidence="8">
    <location>
        <begin position="109"/>
        <end position="157"/>
    </location>
</feature>
<dbReference type="SUPFAM" id="SSF46689">
    <property type="entry name" value="Homeodomain-like"/>
    <property type="match status" value="1"/>
</dbReference>
<keyword evidence="2" id="KW-0805">Transcription regulation</keyword>
<feature type="region of interest" description="Disordered" evidence="6">
    <location>
        <begin position="36"/>
        <end position="63"/>
    </location>
</feature>
<dbReference type="PROSITE" id="PS50090">
    <property type="entry name" value="MYB_LIKE"/>
    <property type="match status" value="1"/>
</dbReference>
<sequence length="275" mass="30858">MANQSTMEKCIACGQTGHSTTACNNGKVGSLNLFGVQIDPKQDQSNGKEKVDEDDDRHPPVASNIGSLLRKSKSMEILNIYDESGSPERGYQSDDPHVRSQNRKKGVTWTEEEHRSFLIGLEKLGKGDWRGISKNYVPSRTPTQVASHAQKYFIRMHAKQEKGKRRSSLFDMPSNESSAAPGVTPVTTVRPPVAPIVRSNSIEDFNRLSYAERVFPMINQDRVFPMINQERVYPMINHYTERFAALAPFKSPPLLITNGDGMSTPEFKLDKTQDE</sequence>
<dbReference type="Pfam" id="PF00249">
    <property type="entry name" value="Myb_DNA-binding"/>
    <property type="match status" value="1"/>
</dbReference>
<evidence type="ECO:0000256" key="5">
    <source>
        <dbReference type="ARBA" id="ARBA00023242"/>
    </source>
</evidence>
<evidence type="ECO:0000313" key="10">
    <source>
        <dbReference type="EMBL" id="PWA81090.1"/>
    </source>
</evidence>
<evidence type="ECO:0000259" key="7">
    <source>
        <dbReference type="PROSITE" id="PS50090"/>
    </source>
</evidence>
<keyword evidence="3 10" id="KW-0238">DNA-binding</keyword>
<evidence type="ECO:0000256" key="6">
    <source>
        <dbReference type="SAM" id="MobiDB-lite"/>
    </source>
</evidence>
<dbReference type="InterPro" id="IPR052245">
    <property type="entry name" value="Plant_Stress_Dev_TF"/>
</dbReference>
<evidence type="ECO:0000259" key="8">
    <source>
        <dbReference type="PROSITE" id="PS51293"/>
    </source>
</evidence>
<dbReference type="SMART" id="SM00717">
    <property type="entry name" value="SANT"/>
    <property type="match status" value="1"/>
</dbReference>
<evidence type="ECO:0000259" key="9">
    <source>
        <dbReference type="PROSITE" id="PS51294"/>
    </source>
</evidence>
<keyword evidence="10" id="KW-0371">Homeobox</keyword>
<dbReference type="Gene3D" id="1.10.10.60">
    <property type="entry name" value="Homeodomain-like"/>
    <property type="match status" value="1"/>
</dbReference>
<dbReference type="GO" id="GO:0005634">
    <property type="term" value="C:nucleus"/>
    <property type="evidence" value="ECO:0007669"/>
    <property type="project" value="UniProtKB-SubCell"/>
</dbReference>
<dbReference type="PROSITE" id="PS51293">
    <property type="entry name" value="SANT"/>
    <property type="match status" value="1"/>
</dbReference>
<evidence type="ECO:0000256" key="3">
    <source>
        <dbReference type="ARBA" id="ARBA00023125"/>
    </source>
</evidence>
<dbReference type="InterPro" id="IPR009057">
    <property type="entry name" value="Homeodomain-like_sf"/>
</dbReference>
<keyword evidence="11" id="KW-1185">Reference proteome</keyword>
<dbReference type="InterPro" id="IPR017930">
    <property type="entry name" value="Myb_dom"/>
</dbReference>
<evidence type="ECO:0000256" key="2">
    <source>
        <dbReference type="ARBA" id="ARBA00023015"/>
    </source>
</evidence>
<evidence type="ECO:0000313" key="11">
    <source>
        <dbReference type="Proteomes" id="UP000245207"/>
    </source>
</evidence>
<feature type="region of interest" description="Disordered" evidence="6">
    <location>
        <begin position="164"/>
        <end position="186"/>
    </location>
</feature>
<organism evidence="10 11">
    <name type="scientific">Artemisia annua</name>
    <name type="common">Sweet wormwood</name>
    <dbReference type="NCBI Taxonomy" id="35608"/>
    <lineage>
        <taxon>Eukaryota</taxon>
        <taxon>Viridiplantae</taxon>
        <taxon>Streptophyta</taxon>
        <taxon>Embryophyta</taxon>
        <taxon>Tracheophyta</taxon>
        <taxon>Spermatophyta</taxon>
        <taxon>Magnoliopsida</taxon>
        <taxon>eudicotyledons</taxon>
        <taxon>Gunneridae</taxon>
        <taxon>Pentapetalae</taxon>
        <taxon>asterids</taxon>
        <taxon>campanulids</taxon>
        <taxon>Asterales</taxon>
        <taxon>Asteraceae</taxon>
        <taxon>Asteroideae</taxon>
        <taxon>Anthemideae</taxon>
        <taxon>Artemisiinae</taxon>
        <taxon>Artemisia</taxon>
    </lineage>
</organism>
<dbReference type="GO" id="GO:0009723">
    <property type="term" value="P:response to ethylene"/>
    <property type="evidence" value="ECO:0007669"/>
    <property type="project" value="TreeGrafter"/>
</dbReference>
<dbReference type="GO" id="GO:0003677">
    <property type="term" value="F:DNA binding"/>
    <property type="evidence" value="ECO:0007669"/>
    <property type="project" value="UniProtKB-KW"/>
</dbReference>
<feature type="compositionally biased region" description="Basic and acidic residues" evidence="6">
    <location>
        <begin position="40"/>
        <end position="59"/>
    </location>
</feature>
<dbReference type="Proteomes" id="UP000245207">
    <property type="component" value="Unassembled WGS sequence"/>
</dbReference>
<name>A0A2U1P5X4_ARTAN</name>
<dbReference type="FunFam" id="1.10.10.60:FF:000009">
    <property type="entry name" value="transcription factor MYB1R1"/>
    <property type="match status" value="1"/>
</dbReference>
<dbReference type="PANTHER" id="PTHR44191">
    <property type="entry name" value="TRANSCRIPTION FACTOR KUA1"/>
    <property type="match status" value="1"/>
</dbReference>
<dbReference type="InterPro" id="IPR006447">
    <property type="entry name" value="Myb_dom_plants"/>
</dbReference>
<dbReference type="GO" id="GO:0009739">
    <property type="term" value="P:response to gibberellin"/>
    <property type="evidence" value="ECO:0007669"/>
    <property type="project" value="TreeGrafter"/>
</dbReference>
<dbReference type="AlphaFoldDB" id="A0A2U1P5X4"/>
<keyword evidence="4" id="KW-0804">Transcription</keyword>
<feature type="region of interest" description="Disordered" evidence="6">
    <location>
        <begin position="82"/>
        <end position="107"/>
    </location>
</feature>
<gene>
    <name evidence="10" type="ORF">CTI12_AA190120</name>
</gene>
<dbReference type="InterPro" id="IPR017884">
    <property type="entry name" value="SANT_dom"/>
</dbReference>
<feature type="domain" description="Myb-like" evidence="7">
    <location>
        <begin position="101"/>
        <end position="153"/>
    </location>
</feature>
<evidence type="ECO:0000256" key="4">
    <source>
        <dbReference type="ARBA" id="ARBA00023163"/>
    </source>
</evidence>
<dbReference type="NCBIfam" id="TIGR01557">
    <property type="entry name" value="myb_SHAQKYF"/>
    <property type="match status" value="1"/>
</dbReference>
<dbReference type="CDD" id="cd00167">
    <property type="entry name" value="SANT"/>
    <property type="match status" value="1"/>
</dbReference>
<evidence type="ECO:0000256" key="1">
    <source>
        <dbReference type="ARBA" id="ARBA00004123"/>
    </source>
</evidence>